<dbReference type="GO" id="GO:0016829">
    <property type="term" value="F:lyase activity"/>
    <property type="evidence" value="ECO:0007669"/>
    <property type="project" value="UniProtKB-KW"/>
</dbReference>
<keyword evidence="7" id="KW-1185">Reference proteome</keyword>
<organism evidence="6 7">
    <name type="scientific">Paenibacillus hemerocallicola</name>
    <dbReference type="NCBI Taxonomy" id="1172614"/>
    <lineage>
        <taxon>Bacteria</taxon>
        <taxon>Bacillati</taxon>
        <taxon>Bacillota</taxon>
        <taxon>Bacilli</taxon>
        <taxon>Bacillales</taxon>
        <taxon>Paenibacillaceae</taxon>
        <taxon>Paenibacillus</taxon>
    </lineage>
</organism>
<dbReference type="Proteomes" id="UP000307943">
    <property type="component" value="Unassembled WGS sequence"/>
</dbReference>
<feature type="non-terminal residue" evidence="6">
    <location>
        <position position="285"/>
    </location>
</feature>
<dbReference type="AlphaFoldDB" id="A0A5C4SZR4"/>
<evidence type="ECO:0000256" key="4">
    <source>
        <dbReference type="ARBA" id="ARBA00023239"/>
    </source>
</evidence>
<dbReference type="Gene3D" id="1.50.10.100">
    <property type="entry name" value="Chondroitin AC/alginate lyase"/>
    <property type="match status" value="1"/>
</dbReference>
<dbReference type="GO" id="GO:0042597">
    <property type="term" value="C:periplasmic space"/>
    <property type="evidence" value="ECO:0007669"/>
    <property type="project" value="UniProtKB-SubCell"/>
</dbReference>
<feature type="domain" description="Heparinase II/III-like C-terminal" evidence="5">
    <location>
        <begin position="165"/>
        <end position="273"/>
    </location>
</feature>
<proteinExistence type="predicted"/>
<dbReference type="PANTHER" id="PTHR39210">
    <property type="entry name" value="HEPARIN-SULFATE LYASE"/>
    <property type="match status" value="1"/>
</dbReference>
<evidence type="ECO:0000313" key="6">
    <source>
        <dbReference type="EMBL" id="TNJ62264.1"/>
    </source>
</evidence>
<comment type="subcellular location">
    <subcellularLocation>
        <location evidence="1">Periplasm</location>
    </subcellularLocation>
</comment>
<accession>A0A5C4SZR4</accession>
<dbReference type="Pfam" id="PF07940">
    <property type="entry name" value="Hepar_II_III_C"/>
    <property type="match status" value="1"/>
</dbReference>
<dbReference type="EMBL" id="VDCQ01000063">
    <property type="protein sequence ID" value="TNJ62264.1"/>
    <property type="molecule type" value="Genomic_DNA"/>
</dbReference>
<dbReference type="PANTHER" id="PTHR39210:SF1">
    <property type="entry name" value="HEPARIN-SULFATE LYASE"/>
    <property type="match status" value="1"/>
</dbReference>
<dbReference type="InterPro" id="IPR012480">
    <property type="entry name" value="Hepar_II_III_C"/>
</dbReference>
<evidence type="ECO:0000256" key="2">
    <source>
        <dbReference type="ARBA" id="ARBA00022729"/>
    </source>
</evidence>
<dbReference type="InterPro" id="IPR008929">
    <property type="entry name" value="Chondroitin_lyas"/>
</dbReference>
<dbReference type="Gene3D" id="2.70.98.70">
    <property type="match status" value="1"/>
</dbReference>
<comment type="caution">
    <text evidence="6">The sequence shown here is derived from an EMBL/GenBank/DDBJ whole genome shotgun (WGS) entry which is preliminary data.</text>
</comment>
<evidence type="ECO:0000259" key="5">
    <source>
        <dbReference type="Pfam" id="PF07940"/>
    </source>
</evidence>
<evidence type="ECO:0000313" key="7">
    <source>
        <dbReference type="Proteomes" id="UP000307943"/>
    </source>
</evidence>
<protein>
    <recommendedName>
        <fullName evidence="5">Heparinase II/III-like C-terminal domain-containing protein</fullName>
    </recommendedName>
</protein>
<keyword evidence="3" id="KW-0574">Periplasm</keyword>
<name>A0A5C4SZR4_9BACL</name>
<keyword evidence="2" id="KW-0732">Signal</keyword>
<gene>
    <name evidence="6" type="ORF">FE784_31790</name>
</gene>
<dbReference type="SUPFAM" id="SSF48230">
    <property type="entry name" value="Chondroitin AC/alginate lyase"/>
    <property type="match status" value="1"/>
</dbReference>
<reference evidence="6 7" key="1">
    <citation type="submission" date="2019-05" db="EMBL/GenBank/DDBJ databases">
        <title>We sequenced the genome of Paenibacillus hemerocallicola KCTC 33185 for further insight into its adaptation and study the phylogeny of Paenibacillus.</title>
        <authorList>
            <person name="Narsing Rao M.P."/>
        </authorList>
    </citation>
    <scope>NUCLEOTIDE SEQUENCE [LARGE SCALE GENOMIC DNA]</scope>
    <source>
        <strain evidence="6 7">KCTC 33185</strain>
    </source>
</reference>
<evidence type="ECO:0000256" key="1">
    <source>
        <dbReference type="ARBA" id="ARBA00004418"/>
    </source>
</evidence>
<evidence type="ECO:0000256" key="3">
    <source>
        <dbReference type="ARBA" id="ARBA00022764"/>
    </source>
</evidence>
<keyword evidence="4" id="KW-0456">Lyase</keyword>
<sequence>MLNAELGEDVDARIVEDMFRPSLDYFHSFPVIKHNNEVLNYIGLIALAKALNDPALMHEAVELVEQYAANVYMMDGFWKEVSVTYHKDSALLLSRAAEQAAGWSDPPGYESPRTGVRFEQLDLLQRLPQLPAMLGIAAKLTYPDGRVLPINDTWAFYKPPAPQDTGSLLLAASGIAKLARGQGSGQTMLYMGFSPNNGHDHKDPLNLTLFAQGQELLPDIGYTHTKYRQWSASTLAHNTVVVDGRDASISGGAKPGGAIREMVKLGDVAEVVRAEQPNAYPQTET</sequence>